<dbReference type="InterPro" id="IPR019787">
    <property type="entry name" value="Znf_PHD-finger"/>
</dbReference>
<dbReference type="Gene3D" id="3.40.630.30">
    <property type="match status" value="1"/>
</dbReference>
<dbReference type="Pfam" id="PF22970">
    <property type="entry name" value="DUF7028"/>
    <property type="match status" value="1"/>
</dbReference>
<evidence type="ECO:0000256" key="3">
    <source>
        <dbReference type="ARBA" id="ARBA00022771"/>
    </source>
</evidence>
<dbReference type="EMBL" id="JAHRHJ020003813">
    <property type="protein sequence ID" value="KAH9288434.1"/>
    <property type="molecule type" value="Genomic_DNA"/>
</dbReference>
<gene>
    <name evidence="10" type="ORF">KI387_032551</name>
</gene>
<dbReference type="PROSITE" id="PS50016">
    <property type="entry name" value="ZF_PHD_2"/>
    <property type="match status" value="1"/>
</dbReference>
<keyword evidence="11" id="KW-1185">Reference proteome</keyword>
<organism evidence="10 11">
    <name type="scientific">Taxus chinensis</name>
    <name type="common">Chinese yew</name>
    <name type="synonym">Taxus wallichiana var. chinensis</name>
    <dbReference type="NCBI Taxonomy" id="29808"/>
    <lineage>
        <taxon>Eukaryota</taxon>
        <taxon>Viridiplantae</taxon>
        <taxon>Streptophyta</taxon>
        <taxon>Embryophyta</taxon>
        <taxon>Tracheophyta</taxon>
        <taxon>Spermatophyta</taxon>
        <taxon>Pinopsida</taxon>
        <taxon>Pinidae</taxon>
        <taxon>Conifers II</taxon>
        <taxon>Cupressales</taxon>
        <taxon>Taxaceae</taxon>
        <taxon>Taxus</taxon>
    </lineage>
</organism>
<dbReference type="GO" id="GO:0016747">
    <property type="term" value="F:acyltransferase activity, transferring groups other than amino-acyl groups"/>
    <property type="evidence" value="ECO:0007669"/>
    <property type="project" value="InterPro"/>
</dbReference>
<evidence type="ECO:0000256" key="6">
    <source>
        <dbReference type="PROSITE-ProRule" id="PRU00146"/>
    </source>
</evidence>
<keyword evidence="3 6" id="KW-0863">Zinc-finger</keyword>
<dbReference type="InterPro" id="IPR056511">
    <property type="entry name" value="IDM1_C"/>
</dbReference>
<evidence type="ECO:0000313" key="11">
    <source>
        <dbReference type="Proteomes" id="UP000824469"/>
    </source>
</evidence>
<dbReference type="GO" id="GO:0005634">
    <property type="term" value="C:nucleus"/>
    <property type="evidence" value="ECO:0007669"/>
    <property type="project" value="UniProtKB-SubCell"/>
</dbReference>
<reference evidence="10 11" key="1">
    <citation type="journal article" date="2021" name="Nat. Plants">
        <title>The Taxus genome provides insights into paclitaxel biosynthesis.</title>
        <authorList>
            <person name="Xiong X."/>
            <person name="Gou J."/>
            <person name="Liao Q."/>
            <person name="Li Y."/>
            <person name="Zhou Q."/>
            <person name="Bi G."/>
            <person name="Li C."/>
            <person name="Du R."/>
            <person name="Wang X."/>
            <person name="Sun T."/>
            <person name="Guo L."/>
            <person name="Liang H."/>
            <person name="Lu P."/>
            <person name="Wu Y."/>
            <person name="Zhang Z."/>
            <person name="Ro D.K."/>
            <person name="Shang Y."/>
            <person name="Huang S."/>
            <person name="Yan J."/>
        </authorList>
    </citation>
    <scope>NUCLEOTIDE SEQUENCE [LARGE SCALE GENOMIC DNA]</scope>
    <source>
        <strain evidence="10">Ta-2019</strain>
    </source>
</reference>
<feature type="compositionally biased region" description="Low complexity" evidence="7">
    <location>
        <begin position="353"/>
        <end position="368"/>
    </location>
</feature>
<dbReference type="InterPro" id="IPR001965">
    <property type="entry name" value="Znf_PHD"/>
</dbReference>
<dbReference type="InterPro" id="IPR000182">
    <property type="entry name" value="GNAT_dom"/>
</dbReference>
<dbReference type="InterPro" id="IPR042163">
    <property type="entry name" value="PHF12"/>
</dbReference>
<dbReference type="PANTHER" id="PTHR46309:SF7">
    <property type="entry name" value="OS04G0433900 PROTEIN"/>
    <property type="match status" value="1"/>
</dbReference>
<name>A0AA38BZV5_TAXCH</name>
<dbReference type="InterPro" id="IPR054292">
    <property type="entry name" value="DUF7028"/>
</dbReference>
<feature type="domain" description="N-acetyltransferase" evidence="9">
    <location>
        <begin position="1351"/>
        <end position="1507"/>
    </location>
</feature>
<dbReference type="CDD" id="cd15532">
    <property type="entry name" value="PHD2_CHD_II"/>
    <property type="match status" value="1"/>
</dbReference>
<keyword evidence="4" id="KW-0862">Zinc</keyword>
<dbReference type="InterPro" id="IPR032308">
    <property type="entry name" value="TDBD"/>
</dbReference>
<feature type="region of interest" description="Disordered" evidence="7">
    <location>
        <begin position="507"/>
        <end position="529"/>
    </location>
</feature>
<keyword evidence="5" id="KW-0539">Nucleus</keyword>
<dbReference type="SMART" id="SM00249">
    <property type="entry name" value="PHD"/>
    <property type="match status" value="2"/>
</dbReference>
<evidence type="ECO:0000256" key="4">
    <source>
        <dbReference type="ARBA" id="ARBA00022833"/>
    </source>
</evidence>
<dbReference type="CDD" id="cd04301">
    <property type="entry name" value="NAT_SF"/>
    <property type="match status" value="1"/>
</dbReference>
<feature type="region of interest" description="Disordered" evidence="7">
    <location>
        <begin position="962"/>
        <end position="1001"/>
    </location>
</feature>
<comment type="caution">
    <text evidence="10">The sequence shown here is derived from an EMBL/GenBank/DDBJ whole genome shotgun (WGS) entry which is preliminary data.</text>
</comment>
<feature type="compositionally biased region" description="Polar residues" evidence="7">
    <location>
        <begin position="1"/>
        <end position="14"/>
    </location>
</feature>
<evidence type="ECO:0000313" key="10">
    <source>
        <dbReference type="EMBL" id="KAH9288434.1"/>
    </source>
</evidence>
<feature type="domain" description="PHD-type" evidence="8">
    <location>
        <begin position="1213"/>
        <end position="1258"/>
    </location>
</feature>
<keyword evidence="2" id="KW-0479">Metal-binding</keyword>
<feature type="region of interest" description="Disordered" evidence="7">
    <location>
        <begin position="351"/>
        <end position="374"/>
    </location>
</feature>
<dbReference type="OMA" id="NTESPWH"/>
<dbReference type="Pfam" id="PF16135">
    <property type="entry name" value="TDBD"/>
    <property type="match status" value="1"/>
</dbReference>
<protein>
    <submittedName>
        <fullName evidence="10">Uncharacterized protein</fullName>
    </submittedName>
</protein>
<dbReference type="GO" id="GO:0006357">
    <property type="term" value="P:regulation of transcription by RNA polymerase II"/>
    <property type="evidence" value="ECO:0007669"/>
    <property type="project" value="TreeGrafter"/>
</dbReference>
<evidence type="ECO:0000259" key="8">
    <source>
        <dbReference type="PROSITE" id="PS50016"/>
    </source>
</evidence>
<dbReference type="InterPro" id="IPR013083">
    <property type="entry name" value="Znf_RING/FYVE/PHD"/>
</dbReference>
<feature type="compositionally biased region" description="Basic and acidic residues" evidence="7">
    <location>
        <begin position="974"/>
        <end position="992"/>
    </location>
</feature>
<comment type="subcellular location">
    <subcellularLocation>
        <location evidence="1">Nucleus</location>
    </subcellularLocation>
</comment>
<dbReference type="PROSITE" id="PS51186">
    <property type="entry name" value="GNAT"/>
    <property type="match status" value="1"/>
</dbReference>
<evidence type="ECO:0000259" key="9">
    <source>
        <dbReference type="PROSITE" id="PS51186"/>
    </source>
</evidence>
<dbReference type="PANTHER" id="PTHR46309">
    <property type="entry name" value="PHD FINGER PROTEIN 12"/>
    <property type="match status" value="1"/>
</dbReference>
<dbReference type="InterPro" id="IPR011011">
    <property type="entry name" value="Znf_FYVE_PHD"/>
</dbReference>
<feature type="region of interest" description="Disordered" evidence="7">
    <location>
        <begin position="1"/>
        <end position="21"/>
    </location>
</feature>
<evidence type="ECO:0000256" key="2">
    <source>
        <dbReference type="ARBA" id="ARBA00022723"/>
    </source>
</evidence>
<evidence type="ECO:0000256" key="1">
    <source>
        <dbReference type="ARBA" id="ARBA00004123"/>
    </source>
</evidence>
<dbReference type="Gene3D" id="3.30.40.10">
    <property type="entry name" value="Zinc/RING finger domain, C3HC4 (zinc finger)"/>
    <property type="match status" value="2"/>
</dbReference>
<dbReference type="SUPFAM" id="SSF55729">
    <property type="entry name" value="Acyl-CoA N-acyltransferases (Nat)"/>
    <property type="match status" value="1"/>
</dbReference>
<dbReference type="InterPro" id="IPR016181">
    <property type="entry name" value="Acyl_CoA_acyltransferase"/>
</dbReference>
<feature type="compositionally biased region" description="Polar residues" evidence="7">
    <location>
        <begin position="507"/>
        <end position="521"/>
    </location>
</feature>
<evidence type="ECO:0000256" key="7">
    <source>
        <dbReference type="SAM" id="MobiDB-lite"/>
    </source>
</evidence>
<dbReference type="Proteomes" id="UP000824469">
    <property type="component" value="Unassembled WGS sequence"/>
</dbReference>
<dbReference type="GO" id="GO:0008270">
    <property type="term" value="F:zinc ion binding"/>
    <property type="evidence" value="ECO:0007669"/>
    <property type="project" value="UniProtKB-KW"/>
</dbReference>
<sequence length="2023" mass="225727">MRCRVNSQTAKQTGGPSGGVRMMEMRKEENSTSQSDGAESSRVCGRKRKCVEEANELIRAVIGSEILSVSSEDSFESSGEEHKIFTSIFPRDEDLQNSSENTSTAEGCNIRGLSNIGMGGKYCNVPPTIEVSMLRDKNTSQRIVSPGTMLRKGKLNAGNPDFRDVGVSKFSGTISSSAARMPKKLKTTENALEENNSLEERGKKRRAGTQSTSQHFLAVKNVNPSDQEKSLREICESVKLYANKIPYSKKNGYSSPENHIISNKFQAELKGKRCLDSPVQGEQNRRIGGKVQLSDSYYEDAEDSGLSTVPAKTNDLRMTNLIDQSLDCGMLLSRFVLPHTQEIKVYEFSADRSNNNSGHGNSSTGTCTEPGAISGDDGLGSSVELKESAITLSLATNLNDGTLARFRELNGKDKNKNMLENCRRLSLPILSKKTQNPKNAPIAELRKNLRERAKVRLLAAGWKIELKPRVGRDYQDSVYVSPSGSAFWSLPRAWNALRKSLVANAKKNGNASSTMQSANNKRPQERGGDFWSQLDESLMQLDSGEQNWNVSTSDQASDENPLMSMVFTEDLRLLKKKKKDRSKAVETNEDLDKMDDHSKHFMKGYKNGNSFACMESLQSGKLERMNGNLSNVGEERSMHGISNQSGMCGKYSEAREHIHEKACHVTGQRCIHEMLLSAAKKSNTCGKISYIGGTHEKCLHVGKKRFMEEKPSSARELRSTRKMLPDGSTQEKLSISGEQKFIDSELPAGNIKGILRNKSITQKEISEHRDAQIASAKILNIETTKQAVLNTLADMKKTKEINSIVSIRTSQSDNSEVCLTGIKPNGLVEHVCKNMDEANKRRYLNESKASQKSEDEQVCLAESNFNEQEPGRESEHEVTVERELSRQLSELELGKNVKKLINQVERGRQFDKQQTGRLGRGSNDPQVGIMAKYCNELVAAKEWNEEQLGEIKCVSQAGRKSKLGYPRGSNSRRKSNESETKKVGRKSKESQAGRHINKPHLGKCSKSCTENVRIENEPKMKTCTVIIDDDNITLASILKNRKRSLLVTKGSVDFCTKDKLFTGKTALSPGEKNKNRKGGCALSVRSASKRDTYSKGERGFSSTNKRTVLSWLIDAGIVSEGEPVRYLNKNSNRIVKHGWITRDGVHCKCCKRVLTISNFSSHAGSKTEKPFPNIFVQSGKSLTICQIEAWFAEYKIRKGGMRFIEVDKNDQNDDACGFCGDGGDLICCDRCPSTFHQDCLTLKDVPEGDWYCPNCTCAICGVVDHGDEKAHISDLLICDQCEVKYHNKCLHERAIQVGESKEMDVLFCGQNCKKVSMGLHQLLGISNLIEEGLTWTLLRSINEDRRFCSPQRLALMAECNTKLAIALAVMEECFERMVDPRTGIDMIPQVVYSWGSNFSRLNYQGFYTVVLEREDDLISVASIRIHGGHFAEMPLIATCEPYRRQGMCRRLVNTIEKMLISLNVEKLILSAVPDLLEYWTTVFGFKPLEDSQKQEIKTRNIMTFPGTTLLQKYIFRPESQKCGLTGFFFLGGKQVDQVTCIEGNTLAPQAHGYDTQYPQPKKTVTESAFSVPCGTEDISTLIQTPSFRVLAKVETGKCEHKLESILIADKERTLSCDEVDVLVSQAQIDNEIPVLEKVFPESLSHISGGMTGGDATTEITPPNILTDVKMRKDCRGLDNALIGLEQRSTVPSNKTVSVNQLQGDRDEVSMLEKRRMEYAHLVPGDTAISKMLVGTRILPKENEMKKEMEITFEAEQRPPCYLEGEELCTQTHGDNTLTFEEERSMVDSNSSLLAAQMQSDIHEVLVLGKISSESVQLVPIPDMNTIVNIKKLPKEEEIWTCKKDIERTFAAEEERTSSCLKDLVLDAQAHGDDAEVSVPQKSLSESLLHVPVNKVEVRTLKMNETSKMLPKSEARWEHDKELETVMAVEEKGTMVHLVSMKTDMKNPTHMDLEGIVYSEEASADTFIKELLDSCLERLHLEQCINDTATVKDSVSDPSSTHHPTVVSSYERENICAEERNMDS</sequence>
<feature type="region of interest" description="Disordered" evidence="7">
    <location>
        <begin position="194"/>
        <end position="214"/>
    </location>
</feature>
<dbReference type="Pfam" id="PF00628">
    <property type="entry name" value="PHD"/>
    <property type="match status" value="1"/>
</dbReference>
<proteinExistence type="predicted"/>
<dbReference type="SUPFAM" id="SSF57903">
    <property type="entry name" value="FYVE/PHD zinc finger"/>
    <property type="match status" value="1"/>
</dbReference>
<accession>A0AA38BZV5</accession>
<dbReference type="GO" id="GO:0003714">
    <property type="term" value="F:transcription corepressor activity"/>
    <property type="evidence" value="ECO:0007669"/>
    <property type="project" value="InterPro"/>
</dbReference>
<evidence type="ECO:0000256" key="5">
    <source>
        <dbReference type="ARBA" id="ARBA00023242"/>
    </source>
</evidence>
<dbReference type="Pfam" id="PF23209">
    <property type="entry name" value="IDM1_C"/>
    <property type="match status" value="1"/>
</dbReference>